<accession>A0A7X2BKW3</accession>
<feature type="domain" description="Histidine kinase" evidence="8">
    <location>
        <begin position="429"/>
        <end position="647"/>
    </location>
</feature>
<dbReference type="GO" id="GO:0005886">
    <property type="term" value="C:plasma membrane"/>
    <property type="evidence" value="ECO:0007669"/>
    <property type="project" value="UniProtKB-ARBA"/>
</dbReference>
<dbReference type="Pfam" id="PF13426">
    <property type="entry name" value="PAS_9"/>
    <property type="match status" value="1"/>
</dbReference>
<dbReference type="InterPro" id="IPR005467">
    <property type="entry name" value="His_kinase_dom"/>
</dbReference>
<dbReference type="InterPro" id="IPR029016">
    <property type="entry name" value="GAF-like_dom_sf"/>
</dbReference>
<dbReference type="Pfam" id="PF02518">
    <property type="entry name" value="HATPase_c"/>
    <property type="match status" value="1"/>
</dbReference>
<dbReference type="EMBL" id="WIWJ01000078">
    <property type="protein sequence ID" value="MQT49966.1"/>
    <property type="molecule type" value="Genomic_DNA"/>
</dbReference>
<evidence type="ECO:0000256" key="6">
    <source>
        <dbReference type="ARBA" id="ARBA00023012"/>
    </source>
</evidence>
<feature type="domain" description="PAC" evidence="10">
    <location>
        <begin position="374"/>
        <end position="425"/>
    </location>
</feature>
<dbReference type="CDD" id="cd16922">
    <property type="entry name" value="HATPase_EvgS-ArcB-TorS-like"/>
    <property type="match status" value="1"/>
</dbReference>
<evidence type="ECO:0000256" key="3">
    <source>
        <dbReference type="ARBA" id="ARBA00022553"/>
    </source>
</evidence>
<dbReference type="InterPro" id="IPR003594">
    <property type="entry name" value="HATPase_dom"/>
</dbReference>
<evidence type="ECO:0000256" key="5">
    <source>
        <dbReference type="ARBA" id="ARBA00022777"/>
    </source>
</evidence>
<dbReference type="SUPFAM" id="SSF55781">
    <property type="entry name" value="GAF domain-like"/>
    <property type="match status" value="1"/>
</dbReference>
<dbReference type="Pfam" id="PF08447">
    <property type="entry name" value="PAS_3"/>
    <property type="match status" value="1"/>
</dbReference>
<dbReference type="PANTHER" id="PTHR43711:SF1">
    <property type="entry name" value="HISTIDINE KINASE 1"/>
    <property type="match status" value="1"/>
</dbReference>
<dbReference type="FunFam" id="3.30.565.10:FF:000006">
    <property type="entry name" value="Sensor histidine kinase WalK"/>
    <property type="match status" value="1"/>
</dbReference>
<evidence type="ECO:0000259" key="10">
    <source>
        <dbReference type="PROSITE" id="PS50113"/>
    </source>
</evidence>
<dbReference type="PRINTS" id="PR00344">
    <property type="entry name" value="BCTRLSENSOR"/>
</dbReference>
<proteinExistence type="predicted"/>
<sequence length="652" mass="71248">MSKHPGHPQAPLNEPSRLAALLAFELLDTPAEAMFDNITTLAAQICNTPIALISLVDAERQWFKSRVGLGASETPRELAFCAHAINRDELFEIENALLDPRFSDNPLVTSDPDIRFYAGMPLSDGHGHNLGTLCVIDRQPRQLNEQQRQSLKLLAQQTVQLFEVRLQSRHQREQAAVHKAILGSAGTAVLVVDPAGLIQQASPGVANLLGYSADGLLGRELELLLPLNDRQLTRDALRSIPAQGSSQSQLHEVQMRHASGHTVPVLLNLSPVCLEDKFDLGYLCIVHDLSYREEALQRLQLLSAQLPGVVYQFQLFEDGRSCFPYASQGIESIYGLSPEAVANDATAAFALIDSDDLQGISDSIATSAANLELWHQEYRVLHPTKGLIWVEGRAAPQRGADGSVIWHGFISDISERKHLERLKDEFVSTVSHELRTPLTSITGSLGLINGGALGAVPDAIKDMLAIAEGNSRRLRQLIDDLLDMDKLIAGKMSFDLQPIKLDELLAECDASHQGFAQHLGVRLLHSNCPDLQVLADAQRLQQVLSNLLSNALKFSPAQGEVRLYSELAGQSVRILVSDQGPGIPADFTARIFKKFSQADASDSRQKGGTGLGLAISKELIERMGGTIGFVSGPQRGSTFWIELPLHHQEDEL</sequence>
<evidence type="ECO:0000313" key="11">
    <source>
        <dbReference type="EMBL" id="MQT49966.1"/>
    </source>
</evidence>
<evidence type="ECO:0000259" key="8">
    <source>
        <dbReference type="PROSITE" id="PS50109"/>
    </source>
</evidence>
<evidence type="ECO:0000313" key="12">
    <source>
        <dbReference type="Proteomes" id="UP000441404"/>
    </source>
</evidence>
<dbReference type="InterPro" id="IPR000014">
    <property type="entry name" value="PAS"/>
</dbReference>
<dbReference type="SMART" id="SM00387">
    <property type="entry name" value="HATPase_c"/>
    <property type="match status" value="1"/>
</dbReference>
<dbReference type="InterPro" id="IPR003018">
    <property type="entry name" value="GAF"/>
</dbReference>
<dbReference type="PROSITE" id="PS50113">
    <property type="entry name" value="PAC"/>
    <property type="match status" value="2"/>
</dbReference>
<dbReference type="Proteomes" id="UP000441404">
    <property type="component" value="Unassembled WGS sequence"/>
</dbReference>
<dbReference type="InterPro" id="IPR050736">
    <property type="entry name" value="Sensor_HK_Regulatory"/>
</dbReference>
<dbReference type="FunFam" id="1.10.287.130:FF:000001">
    <property type="entry name" value="Two-component sensor histidine kinase"/>
    <property type="match status" value="1"/>
</dbReference>
<evidence type="ECO:0000256" key="7">
    <source>
        <dbReference type="ARBA" id="ARBA00023136"/>
    </source>
</evidence>
<dbReference type="EC" id="2.7.13.3" evidence="2"/>
<dbReference type="PANTHER" id="PTHR43711">
    <property type="entry name" value="TWO-COMPONENT HISTIDINE KINASE"/>
    <property type="match status" value="1"/>
</dbReference>
<name>A0A7X2BKW3_9PSED</name>
<feature type="domain" description="PAS" evidence="9">
    <location>
        <begin position="174"/>
        <end position="243"/>
    </location>
</feature>
<dbReference type="InterPro" id="IPR036890">
    <property type="entry name" value="HATPase_C_sf"/>
</dbReference>
<comment type="caution">
    <text evidence="11">The sequence shown here is derived from an EMBL/GenBank/DDBJ whole genome shotgun (WGS) entry which is preliminary data.</text>
</comment>
<dbReference type="SMART" id="SM00388">
    <property type="entry name" value="HisKA"/>
    <property type="match status" value="1"/>
</dbReference>
<dbReference type="Gene3D" id="3.30.450.20">
    <property type="entry name" value="PAS domain"/>
    <property type="match status" value="2"/>
</dbReference>
<dbReference type="AlphaFoldDB" id="A0A7X2BKW3"/>
<reference evidence="11 12" key="1">
    <citation type="submission" date="2019-10" db="EMBL/GenBank/DDBJ databases">
        <title>Evaluation of single-gene subtyping targets for Pseudomonas.</title>
        <authorList>
            <person name="Reichler S.J."/>
            <person name="Orsi R.H."/>
            <person name="Wiedmann M."/>
            <person name="Martin N.H."/>
            <person name="Murphy S.I."/>
        </authorList>
    </citation>
    <scope>NUCLEOTIDE SEQUENCE [LARGE SCALE GENOMIC DNA]</scope>
    <source>
        <strain evidence="11 12">FSL R10-3257</strain>
    </source>
</reference>
<dbReference type="Gene3D" id="1.10.287.130">
    <property type="match status" value="1"/>
</dbReference>
<dbReference type="Gene3D" id="3.30.450.40">
    <property type="match status" value="1"/>
</dbReference>
<dbReference type="PROSITE" id="PS50112">
    <property type="entry name" value="PAS"/>
    <property type="match status" value="1"/>
</dbReference>
<keyword evidence="5" id="KW-0418">Kinase</keyword>
<comment type="catalytic activity">
    <reaction evidence="1">
        <text>ATP + protein L-histidine = ADP + protein N-phospho-L-histidine.</text>
        <dbReference type="EC" id="2.7.13.3"/>
    </reaction>
</comment>
<keyword evidence="4" id="KW-0808">Transferase</keyword>
<protein>
    <recommendedName>
        <fullName evidence="2">histidine kinase</fullName>
        <ecNumber evidence="2">2.7.13.3</ecNumber>
    </recommendedName>
</protein>
<evidence type="ECO:0000256" key="4">
    <source>
        <dbReference type="ARBA" id="ARBA00022679"/>
    </source>
</evidence>
<evidence type="ECO:0000256" key="2">
    <source>
        <dbReference type="ARBA" id="ARBA00012438"/>
    </source>
</evidence>
<dbReference type="InterPro" id="IPR000700">
    <property type="entry name" value="PAS-assoc_C"/>
</dbReference>
<dbReference type="Pfam" id="PF00512">
    <property type="entry name" value="HisKA"/>
    <property type="match status" value="1"/>
</dbReference>
<keyword evidence="6" id="KW-0902">Two-component regulatory system</keyword>
<gene>
    <name evidence="11" type="ORF">GHO40_25080</name>
</gene>
<dbReference type="SMART" id="SM00091">
    <property type="entry name" value="PAS"/>
    <property type="match status" value="2"/>
</dbReference>
<dbReference type="CDD" id="cd00130">
    <property type="entry name" value="PAS"/>
    <property type="match status" value="2"/>
</dbReference>
<dbReference type="InterPro" id="IPR036097">
    <property type="entry name" value="HisK_dim/P_sf"/>
</dbReference>
<dbReference type="SMART" id="SM00065">
    <property type="entry name" value="GAF"/>
    <property type="match status" value="1"/>
</dbReference>
<dbReference type="SUPFAM" id="SSF55874">
    <property type="entry name" value="ATPase domain of HSP90 chaperone/DNA topoisomerase II/histidine kinase"/>
    <property type="match status" value="1"/>
</dbReference>
<keyword evidence="3" id="KW-0597">Phosphoprotein</keyword>
<dbReference type="GO" id="GO:0000155">
    <property type="term" value="F:phosphorelay sensor kinase activity"/>
    <property type="evidence" value="ECO:0007669"/>
    <property type="project" value="InterPro"/>
</dbReference>
<dbReference type="InterPro" id="IPR001610">
    <property type="entry name" value="PAC"/>
</dbReference>
<keyword evidence="7" id="KW-0472">Membrane</keyword>
<dbReference type="SMART" id="SM00086">
    <property type="entry name" value="PAC"/>
    <property type="match status" value="2"/>
</dbReference>
<dbReference type="Pfam" id="PF01590">
    <property type="entry name" value="GAF"/>
    <property type="match status" value="1"/>
</dbReference>
<dbReference type="SUPFAM" id="SSF47384">
    <property type="entry name" value="Homodimeric domain of signal transducing histidine kinase"/>
    <property type="match status" value="1"/>
</dbReference>
<evidence type="ECO:0000256" key="1">
    <source>
        <dbReference type="ARBA" id="ARBA00000085"/>
    </source>
</evidence>
<dbReference type="InterPro" id="IPR004358">
    <property type="entry name" value="Sig_transdc_His_kin-like_C"/>
</dbReference>
<evidence type="ECO:0000259" key="9">
    <source>
        <dbReference type="PROSITE" id="PS50112"/>
    </source>
</evidence>
<dbReference type="InterPro" id="IPR003661">
    <property type="entry name" value="HisK_dim/P_dom"/>
</dbReference>
<dbReference type="SUPFAM" id="SSF55785">
    <property type="entry name" value="PYP-like sensor domain (PAS domain)"/>
    <property type="match status" value="2"/>
</dbReference>
<feature type="domain" description="PAC" evidence="10">
    <location>
        <begin position="249"/>
        <end position="301"/>
    </location>
</feature>
<dbReference type="CDD" id="cd00082">
    <property type="entry name" value="HisKA"/>
    <property type="match status" value="1"/>
</dbReference>
<dbReference type="PROSITE" id="PS50109">
    <property type="entry name" value="HIS_KIN"/>
    <property type="match status" value="1"/>
</dbReference>
<dbReference type="InterPro" id="IPR035965">
    <property type="entry name" value="PAS-like_dom_sf"/>
</dbReference>
<dbReference type="InterPro" id="IPR013655">
    <property type="entry name" value="PAS_fold_3"/>
</dbReference>
<dbReference type="NCBIfam" id="TIGR00229">
    <property type="entry name" value="sensory_box"/>
    <property type="match status" value="1"/>
</dbReference>
<dbReference type="Gene3D" id="3.30.565.10">
    <property type="entry name" value="Histidine kinase-like ATPase, C-terminal domain"/>
    <property type="match status" value="1"/>
</dbReference>
<organism evidence="11 12">
    <name type="scientific">Pseudomonas helleri</name>
    <dbReference type="NCBI Taxonomy" id="1608996"/>
    <lineage>
        <taxon>Bacteria</taxon>
        <taxon>Pseudomonadati</taxon>
        <taxon>Pseudomonadota</taxon>
        <taxon>Gammaproteobacteria</taxon>
        <taxon>Pseudomonadales</taxon>
        <taxon>Pseudomonadaceae</taxon>
        <taxon>Pseudomonas</taxon>
    </lineage>
</organism>